<evidence type="ECO:0000256" key="1">
    <source>
        <dbReference type="SAM" id="Phobius"/>
    </source>
</evidence>
<dbReference type="AlphaFoldDB" id="A0A926DGE2"/>
<proteinExistence type="predicted"/>
<dbReference type="GO" id="GO:0016020">
    <property type="term" value="C:membrane"/>
    <property type="evidence" value="ECO:0007669"/>
    <property type="project" value="InterPro"/>
</dbReference>
<keyword evidence="1" id="KW-0812">Transmembrane</keyword>
<evidence type="ECO:0000313" key="2">
    <source>
        <dbReference type="EMBL" id="MBC8536819.1"/>
    </source>
</evidence>
<reference evidence="2" key="1">
    <citation type="submission" date="2020-08" db="EMBL/GenBank/DDBJ databases">
        <title>Genome public.</title>
        <authorList>
            <person name="Liu C."/>
            <person name="Sun Q."/>
        </authorList>
    </citation>
    <scope>NUCLEOTIDE SEQUENCE</scope>
    <source>
        <strain evidence="2">BX7</strain>
    </source>
</reference>
<feature type="transmembrane region" description="Helical" evidence="1">
    <location>
        <begin position="12"/>
        <end position="34"/>
    </location>
</feature>
<keyword evidence="3" id="KW-1185">Reference proteome</keyword>
<sequence length="94" mass="10856">MNTVLYYVCRVASSFLSVVQTLLVLRAILSWFAYANPTVGRMYGALANLTEPIVVPFRAITERIPFLRAIPLDFSIILTWFALEVLRRLVWMLY</sequence>
<dbReference type="InterPro" id="IPR003425">
    <property type="entry name" value="CCB3/YggT"/>
</dbReference>
<comment type="caution">
    <text evidence="2">The sequence shown here is derived from an EMBL/GenBank/DDBJ whole genome shotgun (WGS) entry which is preliminary data.</text>
</comment>
<dbReference type="EMBL" id="JACRSP010000003">
    <property type="protein sequence ID" value="MBC8536819.1"/>
    <property type="molecule type" value="Genomic_DNA"/>
</dbReference>
<evidence type="ECO:0000313" key="3">
    <source>
        <dbReference type="Proteomes" id="UP000620366"/>
    </source>
</evidence>
<feature type="transmembrane region" description="Helical" evidence="1">
    <location>
        <begin position="66"/>
        <end position="86"/>
    </location>
</feature>
<dbReference type="Proteomes" id="UP000620366">
    <property type="component" value="Unassembled WGS sequence"/>
</dbReference>
<dbReference type="RefSeq" id="WP_249300746.1">
    <property type="nucleotide sequence ID" value="NZ_JACRSP010000003.1"/>
</dbReference>
<organism evidence="2 3">
    <name type="scientific">Feifania hominis</name>
    <dbReference type="NCBI Taxonomy" id="2763660"/>
    <lineage>
        <taxon>Bacteria</taxon>
        <taxon>Bacillati</taxon>
        <taxon>Bacillota</taxon>
        <taxon>Clostridia</taxon>
        <taxon>Eubacteriales</taxon>
        <taxon>Feifaniaceae</taxon>
        <taxon>Feifania</taxon>
    </lineage>
</organism>
<keyword evidence="1" id="KW-1133">Transmembrane helix</keyword>
<dbReference type="Pfam" id="PF02325">
    <property type="entry name" value="CCB3_YggT"/>
    <property type="match status" value="1"/>
</dbReference>
<name>A0A926DGE2_9FIRM</name>
<protein>
    <submittedName>
        <fullName evidence="2">YggT family protein</fullName>
    </submittedName>
</protein>
<gene>
    <name evidence="2" type="ORF">H8695_08980</name>
</gene>
<keyword evidence="1" id="KW-0472">Membrane</keyword>
<accession>A0A926DGE2</accession>